<accession>A0ABT6ZHL1</accession>
<keyword evidence="2" id="KW-1185">Reference proteome</keyword>
<sequence>MAAALLAFFIYDEVLEVIDNPTTKQLPVYDAEDNLVGFFPIHFG</sequence>
<protein>
    <submittedName>
        <fullName evidence="1">Uncharacterized protein</fullName>
    </submittedName>
</protein>
<organism evidence="1 2">
    <name type="scientific">Kribbibacterium absianum</name>
    <dbReference type="NCBI Taxonomy" id="3044210"/>
    <lineage>
        <taxon>Bacteria</taxon>
        <taxon>Bacillati</taxon>
        <taxon>Actinomycetota</taxon>
        <taxon>Coriobacteriia</taxon>
        <taxon>Coriobacteriales</taxon>
        <taxon>Kribbibacteriaceae</taxon>
        <taxon>Kribbibacterium</taxon>
    </lineage>
</organism>
<name>A0ABT6ZHL1_9ACTN</name>
<evidence type="ECO:0000313" key="2">
    <source>
        <dbReference type="Proteomes" id="UP001431693"/>
    </source>
</evidence>
<proteinExistence type="predicted"/>
<evidence type="ECO:0000313" key="1">
    <source>
        <dbReference type="EMBL" id="MDJ1128541.1"/>
    </source>
</evidence>
<reference evidence="1" key="1">
    <citation type="submission" date="2023-05" db="EMBL/GenBank/DDBJ databases">
        <title>[olsenella] sp. nov., isolated from a pig farm feces dump.</title>
        <authorList>
            <person name="Chang Y.-H."/>
        </authorList>
    </citation>
    <scope>NUCLEOTIDE SEQUENCE</scope>
    <source>
        <strain evidence="1">YH-ols2217</strain>
    </source>
</reference>
<dbReference type="Proteomes" id="UP001431693">
    <property type="component" value="Unassembled WGS sequence"/>
</dbReference>
<comment type="caution">
    <text evidence="1">The sequence shown here is derived from an EMBL/GenBank/DDBJ whole genome shotgun (WGS) entry which is preliminary data.</text>
</comment>
<dbReference type="EMBL" id="JASJEX010000001">
    <property type="protein sequence ID" value="MDJ1128541.1"/>
    <property type="molecule type" value="Genomic_DNA"/>
</dbReference>
<gene>
    <name evidence="1" type="ORF">QJ043_00365</name>
</gene>
<dbReference type="RefSeq" id="WP_283722690.1">
    <property type="nucleotide sequence ID" value="NZ_JASJEX010000001.1"/>
</dbReference>